<accession>A0ABS7RAE3</accession>
<evidence type="ECO:0000313" key="2">
    <source>
        <dbReference type="EMBL" id="MBY8917907.1"/>
    </source>
</evidence>
<dbReference type="InterPro" id="IPR002575">
    <property type="entry name" value="Aminoglycoside_PTrfase"/>
</dbReference>
<dbReference type="Gene3D" id="3.90.1200.10">
    <property type="match status" value="1"/>
</dbReference>
<gene>
    <name evidence="2" type="ORF">KVG22_14980</name>
</gene>
<sequence>MTGDAPTLETRCRALMSELGLGRDEDIRDVVPLTGGVASDIARVVLNDTVLCVKFALPKLRVAEDWQAPVHRNRAEYAWLQVASAVAPDIAPRLFGRSASQNGFAMEFLQGSDVFLWKDALLSGKSQDGEARQVADLLGRIHAHSAGAGFDRSAFRNRDDFDALRLDPYLRFTATRHPDFAARLRSMAEQLYAADTVLVHGDVSPKNILFRDGNPVLLDAECATMGDASFDVAFCLNHLVMKACHRPEMLGILLGEAVDFWRAYRDRVSWEDADALGSRVASLLPMLMLARVDGKSPVEYLDQEVAPRVRKTALASIVTPCGSVQELVAQISNNFEELIRDEN</sequence>
<dbReference type="EMBL" id="JAHSQO010000004">
    <property type="protein sequence ID" value="MBY8917907.1"/>
    <property type="molecule type" value="Genomic_DNA"/>
</dbReference>
<dbReference type="InterPro" id="IPR011009">
    <property type="entry name" value="Kinase-like_dom_sf"/>
</dbReference>
<organism evidence="2 3">
    <name type="scientific">Nitratireductor rhodophyticola</name>
    <dbReference type="NCBI Taxonomy" id="2854036"/>
    <lineage>
        <taxon>Bacteria</taxon>
        <taxon>Pseudomonadati</taxon>
        <taxon>Pseudomonadota</taxon>
        <taxon>Alphaproteobacteria</taxon>
        <taxon>Hyphomicrobiales</taxon>
        <taxon>Phyllobacteriaceae</taxon>
        <taxon>Nitratireductor</taxon>
    </lineage>
</organism>
<protein>
    <submittedName>
        <fullName evidence="2">Phosphotransferase</fullName>
    </submittedName>
</protein>
<dbReference type="RefSeq" id="WP_223017276.1">
    <property type="nucleotide sequence ID" value="NZ_JAHSQO010000004.1"/>
</dbReference>
<evidence type="ECO:0000259" key="1">
    <source>
        <dbReference type="Pfam" id="PF01636"/>
    </source>
</evidence>
<evidence type="ECO:0000313" key="3">
    <source>
        <dbReference type="Proteomes" id="UP000777661"/>
    </source>
</evidence>
<name>A0ABS7RAE3_9HYPH</name>
<dbReference type="SUPFAM" id="SSF56112">
    <property type="entry name" value="Protein kinase-like (PK-like)"/>
    <property type="match status" value="1"/>
</dbReference>
<dbReference type="InterPro" id="IPR051678">
    <property type="entry name" value="AGP_Transferase"/>
</dbReference>
<reference evidence="2 3" key="1">
    <citation type="submission" date="2021-06" db="EMBL/GenBank/DDBJ databases">
        <title>Nitratireductor porphyridii sp. nov., isolated from a small marine red alga, Porphyridium purpureum in South Korea.</title>
        <authorList>
            <person name="Kim K.H."/>
            <person name="Kristyanto S."/>
            <person name="Jeon C.O."/>
        </authorList>
    </citation>
    <scope>NUCLEOTIDE SEQUENCE [LARGE SCALE GENOMIC DNA]</scope>
    <source>
        <strain evidence="2 3">R6</strain>
    </source>
</reference>
<proteinExistence type="predicted"/>
<dbReference type="Proteomes" id="UP000777661">
    <property type="component" value="Unassembled WGS sequence"/>
</dbReference>
<dbReference type="Pfam" id="PF01636">
    <property type="entry name" value="APH"/>
    <property type="match status" value="1"/>
</dbReference>
<feature type="domain" description="Aminoglycoside phosphotransferase" evidence="1">
    <location>
        <begin position="31"/>
        <end position="243"/>
    </location>
</feature>
<dbReference type="PANTHER" id="PTHR21310">
    <property type="entry name" value="AMINOGLYCOSIDE PHOSPHOTRANSFERASE-RELATED-RELATED"/>
    <property type="match status" value="1"/>
</dbReference>
<dbReference type="Gene3D" id="3.30.200.20">
    <property type="entry name" value="Phosphorylase Kinase, domain 1"/>
    <property type="match status" value="1"/>
</dbReference>
<comment type="caution">
    <text evidence="2">The sequence shown here is derived from an EMBL/GenBank/DDBJ whole genome shotgun (WGS) entry which is preliminary data.</text>
</comment>
<keyword evidence="3" id="KW-1185">Reference proteome</keyword>